<dbReference type="Pfam" id="PF14420">
    <property type="entry name" value="Clr5"/>
    <property type="match status" value="1"/>
</dbReference>
<dbReference type="GeneID" id="36587374"/>
<dbReference type="Proteomes" id="UP000235371">
    <property type="component" value="Unassembled WGS sequence"/>
</dbReference>
<dbReference type="EMBL" id="KZ613746">
    <property type="protein sequence ID" value="PMD65473.1"/>
    <property type="molecule type" value="Genomic_DNA"/>
</dbReference>
<reference evidence="3 4" key="1">
    <citation type="submission" date="2016-04" db="EMBL/GenBank/DDBJ databases">
        <title>A degradative enzymes factory behind the ericoid mycorrhizal symbiosis.</title>
        <authorList>
            <consortium name="DOE Joint Genome Institute"/>
            <person name="Martino E."/>
            <person name="Morin E."/>
            <person name="Grelet G."/>
            <person name="Kuo A."/>
            <person name="Kohler A."/>
            <person name="Daghino S."/>
            <person name="Barry K."/>
            <person name="Choi C."/>
            <person name="Cichocki N."/>
            <person name="Clum A."/>
            <person name="Copeland A."/>
            <person name="Hainaut M."/>
            <person name="Haridas S."/>
            <person name="Labutti K."/>
            <person name="Lindquist E."/>
            <person name="Lipzen A."/>
            <person name="Khouja H.-R."/>
            <person name="Murat C."/>
            <person name="Ohm R."/>
            <person name="Olson A."/>
            <person name="Spatafora J."/>
            <person name="Veneault-Fourrey C."/>
            <person name="Henrissat B."/>
            <person name="Grigoriev I."/>
            <person name="Martin F."/>
            <person name="Perotto S."/>
        </authorList>
    </citation>
    <scope>NUCLEOTIDE SEQUENCE [LARGE SCALE GENOMIC DNA]</scope>
    <source>
        <strain evidence="3 4">E</strain>
    </source>
</reference>
<evidence type="ECO:0000259" key="2">
    <source>
        <dbReference type="Pfam" id="PF14420"/>
    </source>
</evidence>
<evidence type="ECO:0000313" key="4">
    <source>
        <dbReference type="Proteomes" id="UP000235371"/>
    </source>
</evidence>
<accession>A0A2J6TR29</accession>
<dbReference type="InterPro" id="IPR025676">
    <property type="entry name" value="Clr5_dom"/>
</dbReference>
<feature type="domain" description="Clr5" evidence="2">
    <location>
        <begin position="28"/>
        <end position="78"/>
    </location>
</feature>
<protein>
    <recommendedName>
        <fullName evidence="2">Clr5 domain-containing protein</fullName>
    </recommendedName>
</protein>
<proteinExistence type="predicted"/>
<feature type="region of interest" description="Disordered" evidence="1">
    <location>
        <begin position="1"/>
        <end position="27"/>
    </location>
</feature>
<feature type="compositionally biased region" description="Polar residues" evidence="1">
    <location>
        <begin position="17"/>
        <end position="27"/>
    </location>
</feature>
<dbReference type="AlphaFoldDB" id="A0A2J6TR29"/>
<organism evidence="3 4">
    <name type="scientific">Hyaloscypha bicolor E</name>
    <dbReference type="NCBI Taxonomy" id="1095630"/>
    <lineage>
        <taxon>Eukaryota</taxon>
        <taxon>Fungi</taxon>
        <taxon>Dikarya</taxon>
        <taxon>Ascomycota</taxon>
        <taxon>Pezizomycotina</taxon>
        <taxon>Leotiomycetes</taxon>
        <taxon>Helotiales</taxon>
        <taxon>Hyaloscyphaceae</taxon>
        <taxon>Hyaloscypha</taxon>
        <taxon>Hyaloscypha bicolor</taxon>
    </lineage>
</organism>
<evidence type="ECO:0000256" key="1">
    <source>
        <dbReference type="SAM" id="MobiDB-lite"/>
    </source>
</evidence>
<dbReference type="RefSeq" id="XP_024742377.1">
    <property type="nucleotide sequence ID" value="XM_024879297.1"/>
</dbReference>
<dbReference type="PANTHER" id="PTHR38788:SF3">
    <property type="entry name" value="CLR5 DOMAIN-CONTAINING PROTEIN"/>
    <property type="match status" value="1"/>
</dbReference>
<gene>
    <name evidence="3" type="ORF">K444DRAFT_608063</name>
</gene>
<sequence length="378" mass="42777">MNLQNIVEPVTTKASRHSQGSRLSRSGTWNSCKDEIYRVYMTERNTLPMTMELFQTQYGLKACARTWKSKLKEWKFDKYLVDREKDVSIAKVAKRRREGKTTALLREDRQISPGRLADFKRRKRESSVVVVSPSTETAEDLACHSPLNGEEATTHGVINQRPSSQHQDSDSTLVGISRAASLNWFKTVANDSSLFLSARAAGLVRILVKDLEDELERTEQNGEPINASLWWNFGTSGINVWCDYCLKIIGDQVLYDCHTCPDLTGGNWVISYCFECNYSKKTLCQAENHQLVRDDCFKSSRCLDAAYPDLERWCDAVDCGKKISGLYFHCCICDSDNFDLCLQCVMGGRVCQDMGHVLSPGVRPIEREIGCEEACTQI</sequence>
<dbReference type="PANTHER" id="PTHR38788">
    <property type="entry name" value="CLR5 DOMAIN-CONTAINING PROTEIN"/>
    <property type="match status" value="1"/>
</dbReference>
<dbReference type="OrthoDB" id="5308957at2759"/>
<dbReference type="InParanoid" id="A0A2J6TR29"/>
<keyword evidence="4" id="KW-1185">Reference proteome</keyword>
<evidence type="ECO:0000313" key="3">
    <source>
        <dbReference type="EMBL" id="PMD65473.1"/>
    </source>
</evidence>
<name>A0A2J6TR29_9HELO</name>